<dbReference type="Pfam" id="PF11886">
    <property type="entry name" value="TOC159_MAD"/>
    <property type="match status" value="1"/>
</dbReference>
<feature type="compositionally biased region" description="Polar residues" evidence="17">
    <location>
        <begin position="48"/>
        <end position="85"/>
    </location>
</feature>
<feature type="region of interest" description="Disordered" evidence="17">
    <location>
        <begin position="17"/>
        <end position="96"/>
    </location>
</feature>
<dbReference type="GO" id="GO:0045037">
    <property type="term" value="P:protein import into chloroplast stroma"/>
    <property type="evidence" value="ECO:0000318"/>
    <property type="project" value="GO_Central"/>
</dbReference>
<dbReference type="STRING" id="71139.A0A059CLM3"/>
<sequence length="798" mass="88808">MKSVREWVFSQLLTNSLSSSRPLSGSDSYFGEAANEGPHEQAHADSLEVSQASIDQSASSNGTLESQHYPSQRQGLVENCSQSHSSSDRGKSNPMSKINDLQIKFLRILQRLGHQQDNLLAAKVLYRVQLATLIQSGEADPKVLKHMHDKARAQAAQEEAAGVPELDFSFKVLVLGRTGVGKSATINSIFDQTKVVTNAFQPATDSIREVTGTVGGMKITFVDTPGLCPSSTANMRRNRKILLSVKKYIRKSPPDIVLFFERLDLINVNYSDFPLLKLLSEVFGNAIWFNTILVMTHASCSLPEGPNGYPVVYESYVGQCANLIQSYIHLAVSDSKIENPVLLVENHSQCRKNLLGEKVLPNGQVWKSHFLLLCVCMKVLSDANKFLEFRDSIALGPPNAKRQPSLPHLLSSLLRHRPSPSTGGADYEMDDSILSDTEEEDEYDQLPPIKILSRSQFEKLTKSQKKDYLDELDYRETLYMKKQLREELQRQRELREDKLLRKENSDYNDSSDNQETSSEPFLLPDMAVPPSFDSDCPLHRYRGLVTGEQLIVRPVLDPHGWDHDVGFDGINLETSIETKSNVYALVTGQMSKEKNDFSIHSECSAVYNSTSGPSYTLGLDVQSAGKDLMYTMHSNTRLNNLKHNIAECGLSLTRFGDKCYTGAKIEDTMHIGRRVKLVVNAGRLGAAEQVAYGGSFEATVRGRDYPVRTDSISLSMTVLSFDKETVLSGGLQSEFRLSRDTKVMINGNLNSRKMGQLFLKTSSSEHMEIALIALVSIIRGLFRRKNTENVGTGSLESG</sequence>
<comment type="subcellular location">
    <subcellularLocation>
        <location evidence="15">Plastid</location>
        <location evidence="15">Chloroplast outer membrane</location>
        <topology evidence="15">Single-pass membrane protein</topology>
    </subcellularLocation>
</comment>
<keyword evidence="14" id="KW-0472">Membrane</keyword>
<evidence type="ECO:0000256" key="17">
    <source>
        <dbReference type="SAM" id="MobiDB-lite"/>
    </source>
</evidence>
<dbReference type="GO" id="GO:0009707">
    <property type="term" value="C:chloroplast outer membrane"/>
    <property type="evidence" value="ECO:0000318"/>
    <property type="project" value="GO_Central"/>
</dbReference>
<keyword evidence="9" id="KW-1002">Plastid outer membrane</keyword>
<dbReference type="InterPro" id="IPR006703">
    <property type="entry name" value="G_AIG1"/>
</dbReference>
<evidence type="ECO:0000256" key="16">
    <source>
        <dbReference type="ARBA" id="ARBA00023775"/>
    </source>
</evidence>
<feature type="compositionally biased region" description="Basic and acidic residues" evidence="17">
    <location>
        <begin position="37"/>
        <end position="46"/>
    </location>
</feature>
<accession>A0A059CLM3</accession>
<dbReference type="InParanoid" id="A0A059CLM3"/>
<evidence type="ECO:0000256" key="12">
    <source>
        <dbReference type="ARBA" id="ARBA00022989"/>
    </source>
</evidence>
<feature type="domain" description="AIG1-type G" evidence="18">
    <location>
        <begin position="167"/>
        <end position="398"/>
    </location>
</feature>
<comment type="cofactor">
    <cofactor evidence="1">
        <name>Mg(2+)</name>
        <dbReference type="ChEBI" id="CHEBI:18420"/>
    </cofactor>
</comment>
<evidence type="ECO:0000256" key="7">
    <source>
        <dbReference type="ARBA" id="ARBA00022741"/>
    </source>
</evidence>
<keyword evidence="7" id="KW-0547">Nucleotide-binding</keyword>
<dbReference type="GO" id="GO:0005525">
    <property type="term" value="F:GTP binding"/>
    <property type="evidence" value="ECO:0007669"/>
    <property type="project" value="UniProtKB-KW"/>
</dbReference>
<dbReference type="Gramene" id="KCW79134">
    <property type="protein sequence ID" value="KCW79134"/>
    <property type="gene ID" value="EUGRSUZ_C00581"/>
</dbReference>
<keyword evidence="8" id="KW-0378">Hydrolase</keyword>
<evidence type="ECO:0000256" key="13">
    <source>
        <dbReference type="ARBA" id="ARBA00023134"/>
    </source>
</evidence>
<evidence type="ECO:0000259" key="18">
    <source>
        <dbReference type="PROSITE" id="PS51720"/>
    </source>
</evidence>
<keyword evidence="4" id="KW-0934">Plastid</keyword>
<dbReference type="GO" id="GO:0045036">
    <property type="term" value="P:protein targeting to chloroplast"/>
    <property type="evidence" value="ECO:0000318"/>
    <property type="project" value="GO_Central"/>
</dbReference>
<evidence type="ECO:0000256" key="14">
    <source>
        <dbReference type="ARBA" id="ARBA00023136"/>
    </source>
</evidence>
<organism evidence="19">
    <name type="scientific">Eucalyptus grandis</name>
    <name type="common">Flooded gum</name>
    <dbReference type="NCBI Taxonomy" id="71139"/>
    <lineage>
        <taxon>Eukaryota</taxon>
        <taxon>Viridiplantae</taxon>
        <taxon>Streptophyta</taxon>
        <taxon>Embryophyta</taxon>
        <taxon>Tracheophyta</taxon>
        <taxon>Spermatophyta</taxon>
        <taxon>Magnoliopsida</taxon>
        <taxon>eudicotyledons</taxon>
        <taxon>Gunneridae</taxon>
        <taxon>Pentapetalae</taxon>
        <taxon>rosids</taxon>
        <taxon>malvids</taxon>
        <taxon>Myrtales</taxon>
        <taxon>Myrtaceae</taxon>
        <taxon>Myrtoideae</taxon>
        <taxon>Eucalypteae</taxon>
        <taxon>Eucalyptus</taxon>
    </lineage>
</organism>
<feature type="compositionally biased region" description="Low complexity" evidence="17">
    <location>
        <begin position="17"/>
        <end position="28"/>
    </location>
</feature>
<dbReference type="KEGG" id="egr:104436236"/>
<evidence type="ECO:0000313" key="19">
    <source>
        <dbReference type="EMBL" id="KCW79134.1"/>
    </source>
</evidence>
<dbReference type="PANTHER" id="PTHR10903:SF68">
    <property type="entry name" value="TRANSLOCASE OF CHLOROPLAST 90, CHLOROPLASTIC"/>
    <property type="match status" value="1"/>
</dbReference>
<keyword evidence="6" id="KW-0479">Metal-binding</keyword>
<evidence type="ECO:0000256" key="8">
    <source>
        <dbReference type="ARBA" id="ARBA00022801"/>
    </source>
</evidence>
<proteinExistence type="inferred from homology"/>
<keyword evidence="3" id="KW-0150">Chloroplast</keyword>
<dbReference type="PROSITE" id="PS51720">
    <property type="entry name" value="G_AIG1"/>
    <property type="match status" value="1"/>
</dbReference>
<keyword evidence="12" id="KW-1133">Transmembrane helix</keyword>
<reference evidence="19" key="1">
    <citation type="submission" date="2013-07" db="EMBL/GenBank/DDBJ databases">
        <title>The genome of Eucalyptus grandis.</title>
        <authorList>
            <person name="Schmutz J."/>
            <person name="Hayes R."/>
            <person name="Myburg A."/>
            <person name="Tuskan G."/>
            <person name="Grattapaglia D."/>
            <person name="Rokhsar D.S."/>
        </authorList>
    </citation>
    <scope>NUCLEOTIDE SEQUENCE</scope>
    <source>
        <tissue evidence="19">Leaf extractions</tissue>
    </source>
</reference>
<keyword evidence="11" id="KW-0653">Protein transport</keyword>
<keyword evidence="10" id="KW-0460">Magnesium</keyword>
<dbReference type="InterPro" id="IPR024283">
    <property type="entry name" value="TOC159_MAD"/>
</dbReference>
<feature type="compositionally biased region" description="Polar residues" evidence="17">
    <location>
        <begin position="507"/>
        <end position="519"/>
    </location>
</feature>
<evidence type="ECO:0000256" key="1">
    <source>
        <dbReference type="ARBA" id="ARBA00001946"/>
    </source>
</evidence>
<evidence type="ECO:0000256" key="5">
    <source>
        <dbReference type="ARBA" id="ARBA00022692"/>
    </source>
</evidence>
<evidence type="ECO:0000256" key="11">
    <source>
        <dbReference type="ARBA" id="ARBA00022927"/>
    </source>
</evidence>
<dbReference type="InterPro" id="IPR005690">
    <property type="entry name" value="Toc86_159"/>
</dbReference>
<evidence type="ECO:0000256" key="6">
    <source>
        <dbReference type="ARBA" id="ARBA00022723"/>
    </source>
</evidence>
<gene>
    <name evidence="19" type="ORF">EUGRSUZ_C00581</name>
</gene>
<dbReference type="GO" id="GO:0003924">
    <property type="term" value="F:GTPase activity"/>
    <property type="evidence" value="ECO:0000318"/>
    <property type="project" value="GO_Central"/>
</dbReference>
<dbReference type="FunCoup" id="A0A059CLM3">
    <property type="interactions" value="2206"/>
</dbReference>
<keyword evidence="2" id="KW-0813">Transport</keyword>
<dbReference type="InterPro" id="IPR045058">
    <property type="entry name" value="GIMA/IAN/Toc"/>
</dbReference>
<dbReference type="eggNOG" id="ENOG502QR60">
    <property type="taxonomic scope" value="Eukaryota"/>
</dbReference>
<dbReference type="AlphaFoldDB" id="A0A059CLM3"/>
<dbReference type="PANTHER" id="PTHR10903">
    <property type="entry name" value="GTPASE, IMAP FAMILY MEMBER-RELATED"/>
    <property type="match status" value="1"/>
</dbReference>
<comment type="similarity">
    <text evidence="16">Belongs to the TRAFAC class TrmE-Era-EngA-EngB-Septin-like GTPase superfamily. AIG1/Toc34/Toc159-like paraseptin GTPase family. TOC159 subfamily.</text>
</comment>
<dbReference type="GO" id="GO:0046872">
    <property type="term" value="F:metal ion binding"/>
    <property type="evidence" value="ECO:0007669"/>
    <property type="project" value="UniProtKB-KW"/>
</dbReference>
<name>A0A059CLM3_EUCGR</name>
<dbReference type="SUPFAM" id="SSF52540">
    <property type="entry name" value="P-loop containing nucleoside triphosphate hydrolases"/>
    <property type="match status" value="1"/>
</dbReference>
<protein>
    <recommendedName>
        <fullName evidence="18">AIG1-type G domain-containing protein</fullName>
    </recommendedName>
</protein>
<dbReference type="OrthoDB" id="8954335at2759"/>
<dbReference type="Pfam" id="PF04548">
    <property type="entry name" value="AIG1"/>
    <property type="match status" value="1"/>
</dbReference>
<feature type="region of interest" description="Disordered" evidence="17">
    <location>
        <begin position="497"/>
        <end position="525"/>
    </location>
</feature>
<dbReference type="Gene3D" id="3.40.50.300">
    <property type="entry name" value="P-loop containing nucleotide triphosphate hydrolases"/>
    <property type="match status" value="1"/>
</dbReference>
<dbReference type="NCBIfam" id="TIGR00993">
    <property type="entry name" value="3a0901s04IAP86"/>
    <property type="match status" value="1"/>
</dbReference>
<evidence type="ECO:0000256" key="9">
    <source>
        <dbReference type="ARBA" id="ARBA00022805"/>
    </source>
</evidence>
<dbReference type="EMBL" id="KK198755">
    <property type="protein sequence ID" value="KCW79134.1"/>
    <property type="molecule type" value="Genomic_DNA"/>
</dbReference>
<dbReference type="FunFam" id="3.40.50.300:FF:000413">
    <property type="entry name" value="Translocase of chloroplast 120, chloroplastic"/>
    <property type="match status" value="1"/>
</dbReference>
<evidence type="ECO:0000256" key="10">
    <source>
        <dbReference type="ARBA" id="ARBA00022842"/>
    </source>
</evidence>
<dbReference type="OMA" id="PEVVHMS"/>
<keyword evidence="13" id="KW-0342">GTP-binding</keyword>
<evidence type="ECO:0000256" key="15">
    <source>
        <dbReference type="ARBA" id="ARBA00023766"/>
    </source>
</evidence>
<dbReference type="InterPro" id="IPR027417">
    <property type="entry name" value="P-loop_NTPase"/>
</dbReference>
<evidence type="ECO:0000256" key="4">
    <source>
        <dbReference type="ARBA" id="ARBA00022640"/>
    </source>
</evidence>
<evidence type="ECO:0000256" key="3">
    <source>
        <dbReference type="ARBA" id="ARBA00022528"/>
    </source>
</evidence>
<evidence type="ECO:0000256" key="2">
    <source>
        <dbReference type="ARBA" id="ARBA00022448"/>
    </source>
</evidence>
<keyword evidence="5" id="KW-0812">Transmembrane</keyword>